<name>A0A2N8ZJC4_9VIBR</name>
<protein>
    <submittedName>
        <fullName evidence="1">Uncharacterized protein</fullName>
    </submittedName>
</protein>
<keyword evidence="2" id="KW-1185">Reference proteome</keyword>
<evidence type="ECO:0000313" key="2">
    <source>
        <dbReference type="Proteomes" id="UP000235828"/>
    </source>
</evidence>
<dbReference type="AlphaFoldDB" id="A0A2N8ZJC4"/>
<sequence>MRYVFLHAVTGVYSLTFLKALLGAEQFFVTFIGFRPEIDIELSIVTEFNAMPILWRAGGKLASLDDNGGFRLGGFGIGKAIISYGAFHDAYLTKDPFSGVVMGE</sequence>
<gene>
    <name evidence="1" type="ORF">VTAP4600_B0390</name>
</gene>
<organism evidence="1 2">
    <name type="scientific">Vibrio tapetis subsp. tapetis</name>
    <dbReference type="NCBI Taxonomy" id="1671868"/>
    <lineage>
        <taxon>Bacteria</taxon>
        <taxon>Pseudomonadati</taxon>
        <taxon>Pseudomonadota</taxon>
        <taxon>Gammaproteobacteria</taxon>
        <taxon>Vibrionales</taxon>
        <taxon>Vibrionaceae</taxon>
        <taxon>Vibrio</taxon>
    </lineage>
</organism>
<reference evidence="1 2" key="1">
    <citation type="submission" date="2017-10" db="EMBL/GenBank/DDBJ databases">
        <authorList>
            <person name="Banno H."/>
            <person name="Chua N.-H."/>
        </authorList>
    </citation>
    <scope>NUCLEOTIDE SEQUENCE [LARGE SCALE GENOMIC DNA]</scope>
    <source>
        <strain evidence="1">Vibrio tapetis CECT4600</strain>
    </source>
</reference>
<dbReference type="EMBL" id="LT960612">
    <property type="protein sequence ID" value="SON52001.1"/>
    <property type="molecule type" value="Genomic_DNA"/>
</dbReference>
<evidence type="ECO:0000313" key="1">
    <source>
        <dbReference type="EMBL" id="SON52001.1"/>
    </source>
</evidence>
<accession>A0A2N8ZJC4</accession>
<dbReference type="Proteomes" id="UP000235828">
    <property type="component" value="Chromosome B"/>
</dbReference>
<proteinExistence type="predicted"/>
<dbReference type="KEGG" id="vta:B0390"/>